<feature type="non-terminal residue" evidence="2">
    <location>
        <position position="90"/>
    </location>
</feature>
<evidence type="ECO:0000313" key="3">
    <source>
        <dbReference type="Proteomes" id="UP000789901"/>
    </source>
</evidence>
<dbReference type="EMBL" id="CAJVQB010145046">
    <property type="protein sequence ID" value="CAG8855016.1"/>
    <property type="molecule type" value="Genomic_DNA"/>
</dbReference>
<dbReference type="Proteomes" id="UP000789901">
    <property type="component" value="Unassembled WGS sequence"/>
</dbReference>
<keyword evidence="1" id="KW-0175">Coiled coil</keyword>
<comment type="caution">
    <text evidence="2">The sequence shown here is derived from an EMBL/GenBank/DDBJ whole genome shotgun (WGS) entry which is preliminary data.</text>
</comment>
<feature type="coiled-coil region" evidence="1">
    <location>
        <begin position="4"/>
        <end position="38"/>
    </location>
</feature>
<name>A0ABN7XIA7_GIGMA</name>
<proteinExistence type="predicted"/>
<evidence type="ECO:0000256" key="1">
    <source>
        <dbReference type="SAM" id="Coils"/>
    </source>
</evidence>
<sequence length="90" mass="10928">MSQDKTLKNEKQILKRKYEELKAENKRIKQEIQKLTGGNKYNKQMKPYNIQEIFENKIKVGRCFRGLYEENYQIVKILEMNPEKNYVKVL</sequence>
<protein>
    <submittedName>
        <fullName evidence="2">33372_t:CDS:1</fullName>
    </submittedName>
</protein>
<evidence type="ECO:0000313" key="2">
    <source>
        <dbReference type="EMBL" id="CAG8855016.1"/>
    </source>
</evidence>
<reference evidence="2 3" key="1">
    <citation type="submission" date="2021-06" db="EMBL/GenBank/DDBJ databases">
        <authorList>
            <person name="Kallberg Y."/>
            <person name="Tangrot J."/>
            <person name="Rosling A."/>
        </authorList>
    </citation>
    <scope>NUCLEOTIDE SEQUENCE [LARGE SCALE GENOMIC DNA]</scope>
    <source>
        <strain evidence="2 3">120-4 pot B 10/14</strain>
    </source>
</reference>
<keyword evidence="3" id="KW-1185">Reference proteome</keyword>
<organism evidence="2 3">
    <name type="scientific">Gigaspora margarita</name>
    <dbReference type="NCBI Taxonomy" id="4874"/>
    <lineage>
        <taxon>Eukaryota</taxon>
        <taxon>Fungi</taxon>
        <taxon>Fungi incertae sedis</taxon>
        <taxon>Mucoromycota</taxon>
        <taxon>Glomeromycotina</taxon>
        <taxon>Glomeromycetes</taxon>
        <taxon>Diversisporales</taxon>
        <taxon>Gigasporaceae</taxon>
        <taxon>Gigaspora</taxon>
    </lineage>
</organism>
<accession>A0ABN7XIA7</accession>
<gene>
    <name evidence="2" type="ORF">GMARGA_LOCUS43837</name>
</gene>